<name>A0A136A647_9ALTE</name>
<evidence type="ECO:0000256" key="5">
    <source>
        <dbReference type="ARBA" id="ARBA00022692"/>
    </source>
</evidence>
<feature type="transmembrane region" description="Helical" evidence="8">
    <location>
        <begin position="269"/>
        <end position="292"/>
    </location>
</feature>
<protein>
    <submittedName>
        <fullName evidence="11">Cell division protein FtsX</fullName>
    </submittedName>
</protein>
<reference evidence="12" key="1">
    <citation type="submission" date="2016-02" db="EMBL/GenBank/DDBJ databases">
        <authorList>
            <person name="Schultz-Johansen M."/>
            <person name="Glaring M.A."/>
            <person name="Bech P.K."/>
            <person name="Stougaard P."/>
        </authorList>
    </citation>
    <scope>NUCLEOTIDE SEQUENCE [LARGE SCALE GENOMIC DNA]</scope>
    <source>
        <strain evidence="12">S66</strain>
    </source>
</reference>
<dbReference type="OrthoDB" id="9808461at2"/>
<dbReference type="InterPro" id="IPR011925">
    <property type="entry name" value="LolCE_TM"/>
</dbReference>
<accession>A0A136A647</accession>
<evidence type="ECO:0000256" key="7">
    <source>
        <dbReference type="ARBA" id="ARBA00023136"/>
    </source>
</evidence>
<dbReference type="InterPro" id="IPR051447">
    <property type="entry name" value="Lipoprotein-release_system"/>
</dbReference>
<keyword evidence="7 8" id="KW-0472">Membrane</keyword>
<evidence type="ECO:0000313" key="11">
    <source>
        <dbReference type="EMBL" id="KXI30699.1"/>
    </source>
</evidence>
<evidence type="ECO:0000256" key="8">
    <source>
        <dbReference type="SAM" id="Phobius"/>
    </source>
</evidence>
<dbReference type="EMBL" id="LSNE01000002">
    <property type="protein sequence ID" value="KXI30699.1"/>
    <property type="molecule type" value="Genomic_DNA"/>
</dbReference>
<evidence type="ECO:0000259" key="9">
    <source>
        <dbReference type="Pfam" id="PF02687"/>
    </source>
</evidence>
<evidence type="ECO:0000256" key="2">
    <source>
        <dbReference type="ARBA" id="ARBA00005236"/>
    </source>
</evidence>
<keyword evidence="4" id="KW-1003">Cell membrane</keyword>
<evidence type="ECO:0000256" key="4">
    <source>
        <dbReference type="ARBA" id="ARBA00022475"/>
    </source>
</evidence>
<evidence type="ECO:0000313" key="12">
    <source>
        <dbReference type="Proteomes" id="UP000070299"/>
    </source>
</evidence>
<dbReference type="Proteomes" id="UP000070299">
    <property type="component" value="Unassembled WGS sequence"/>
</dbReference>
<feature type="transmembrane region" description="Helical" evidence="8">
    <location>
        <begin position="312"/>
        <end position="341"/>
    </location>
</feature>
<feature type="transmembrane region" description="Helical" evidence="8">
    <location>
        <begin position="20"/>
        <end position="46"/>
    </location>
</feature>
<comment type="caution">
    <text evidence="11">The sequence shown here is derived from an EMBL/GenBank/DDBJ whole genome shotgun (WGS) entry which is preliminary data.</text>
</comment>
<evidence type="ECO:0000256" key="3">
    <source>
        <dbReference type="ARBA" id="ARBA00022448"/>
    </source>
</evidence>
<dbReference type="PANTHER" id="PTHR30489">
    <property type="entry name" value="LIPOPROTEIN-RELEASING SYSTEM TRANSMEMBRANE PROTEIN LOLE"/>
    <property type="match status" value="1"/>
</dbReference>
<feature type="domain" description="MacB-like periplasmic core" evidence="10">
    <location>
        <begin position="28"/>
        <end position="191"/>
    </location>
</feature>
<organism evidence="11 12">
    <name type="scientific">Paraglaciecola hydrolytica</name>
    <dbReference type="NCBI Taxonomy" id="1799789"/>
    <lineage>
        <taxon>Bacteria</taxon>
        <taxon>Pseudomonadati</taxon>
        <taxon>Pseudomonadota</taxon>
        <taxon>Gammaproteobacteria</taxon>
        <taxon>Alteromonadales</taxon>
        <taxon>Alteromonadaceae</taxon>
        <taxon>Paraglaciecola</taxon>
    </lineage>
</organism>
<dbReference type="NCBIfam" id="TIGR02212">
    <property type="entry name" value="lolCE"/>
    <property type="match status" value="1"/>
</dbReference>
<dbReference type="InterPro" id="IPR003838">
    <property type="entry name" value="ABC3_permease_C"/>
</dbReference>
<keyword evidence="11" id="KW-0132">Cell division</keyword>
<gene>
    <name evidence="11" type="ORF">AX660_04535</name>
</gene>
<proteinExistence type="inferred from homology"/>
<dbReference type="GO" id="GO:0042953">
    <property type="term" value="P:lipoprotein transport"/>
    <property type="evidence" value="ECO:0007669"/>
    <property type="project" value="InterPro"/>
</dbReference>
<evidence type="ECO:0000256" key="1">
    <source>
        <dbReference type="ARBA" id="ARBA00004651"/>
    </source>
</evidence>
<keyword evidence="12" id="KW-1185">Reference proteome</keyword>
<feature type="domain" description="ABC3 transporter permease C-terminal" evidence="9">
    <location>
        <begin position="272"/>
        <end position="405"/>
    </location>
</feature>
<dbReference type="NCBIfam" id="NF008357">
    <property type="entry name" value="PRK11146.1"/>
    <property type="match status" value="1"/>
</dbReference>
<dbReference type="PANTHER" id="PTHR30489:SF0">
    <property type="entry name" value="LIPOPROTEIN-RELEASING SYSTEM TRANSMEMBRANE PROTEIN LOLE"/>
    <property type="match status" value="1"/>
</dbReference>
<sequence length="411" mass="45150">MSLVFKLAWRFRANKRQNGFISFISASSTVGIGLGCFVLILLLSVMNGFERELKDRLLAIIPHGEYTAVDIEGLANWPEEIVKLSHDPRITFIEPFVKATGMLQKGNLLKAVEMSAVSPDFAEQNQQVTQVSNEQWQAFIRSENGVLLGQGIMQHLDVKVGDSVQLLLPQISADLSLRAPKSLWLEVLGSLNLEGELSNHIAVMQMSLAAESLGVKNGAQGIRLRFVDPFAAPSIVPELGFAMEPEVYMSDWTRTEGNLYQDIQLVRSVVYIALILVIAVACFNIVSTLVMAVNEKQSEIAMLKSMGAKDSLIIQTFMLQGLLNGLIGTVWGVILGVLMALNLADVARFAEKLLNIQFLSGDVYFIDFLPSELHWNEVALTAIIAVILSLLATLYPAFKAAKINPARVLGH</sequence>
<keyword evidence="3" id="KW-0813">Transport</keyword>
<dbReference type="Pfam" id="PF02687">
    <property type="entry name" value="FtsX"/>
    <property type="match status" value="1"/>
</dbReference>
<evidence type="ECO:0000256" key="6">
    <source>
        <dbReference type="ARBA" id="ARBA00022989"/>
    </source>
</evidence>
<comment type="subcellular location">
    <subcellularLocation>
        <location evidence="1">Cell membrane</location>
        <topology evidence="1">Multi-pass membrane protein</topology>
    </subcellularLocation>
</comment>
<dbReference type="AlphaFoldDB" id="A0A136A647"/>
<dbReference type="STRING" id="1799789.AX660_04535"/>
<dbReference type="RefSeq" id="WP_068371516.1">
    <property type="nucleotide sequence ID" value="NZ_LSNE01000002.1"/>
</dbReference>
<dbReference type="GO" id="GO:0051301">
    <property type="term" value="P:cell division"/>
    <property type="evidence" value="ECO:0007669"/>
    <property type="project" value="UniProtKB-KW"/>
</dbReference>
<keyword evidence="6 8" id="KW-1133">Transmembrane helix</keyword>
<feature type="transmembrane region" description="Helical" evidence="8">
    <location>
        <begin position="378"/>
        <end position="398"/>
    </location>
</feature>
<comment type="similarity">
    <text evidence="2">Belongs to the ABC-4 integral membrane protein family. LolC/E subfamily.</text>
</comment>
<dbReference type="GO" id="GO:0098797">
    <property type="term" value="C:plasma membrane protein complex"/>
    <property type="evidence" value="ECO:0007669"/>
    <property type="project" value="TreeGrafter"/>
</dbReference>
<keyword evidence="5 8" id="KW-0812">Transmembrane</keyword>
<dbReference type="Pfam" id="PF12704">
    <property type="entry name" value="MacB_PCD"/>
    <property type="match status" value="1"/>
</dbReference>
<dbReference type="InterPro" id="IPR025857">
    <property type="entry name" value="MacB_PCD"/>
</dbReference>
<dbReference type="GO" id="GO:0044874">
    <property type="term" value="P:lipoprotein localization to outer membrane"/>
    <property type="evidence" value="ECO:0007669"/>
    <property type="project" value="TreeGrafter"/>
</dbReference>
<evidence type="ECO:0000259" key="10">
    <source>
        <dbReference type="Pfam" id="PF12704"/>
    </source>
</evidence>
<keyword evidence="11" id="KW-0131">Cell cycle</keyword>